<reference evidence="2 3" key="1">
    <citation type="submission" date="2016-10" db="EMBL/GenBank/DDBJ databases">
        <authorList>
            <person name="de Groot N.N."/>
        </authorList>
    </citation>
    <scope>NUCLEOTIDE SEQUENCE [LARGE SCALE GENOMIC DNA]</scope>
    <source>
        <strain evidence="2 3">WG14</strain>
    </source>
</reference>
<proteinExistence type="predicted"/>
<evidence type="ECO:0000259" key="1">
    <source>
        <dbReference type="PROSITE" id="PS50042"/>
    </source>
</evidence>
<organism evidence="2 3">
    <name type="scientific">Geotoga petraea</name>
    <dbReference type="NCBI Taxonomy" id="28234"/>
    <lineage>
        <taxon>Bacteria</taxon>
        <taxon>Thermotogati</taxon>
        <taxon>Thermotogota</taxon>
        <taxon>Thermotogae</taxon>
        <taxon>Petrotogales</taxon>
        <taxon>Petrotogaceae</taxon>
        <taxon>Geotoga</taxon>
    </lineage>
</organism>
<dbReference type="Pfam" id="PF07883">
    <property type="entry name" value="Cupin_2"/>
    <property type="match status" value="1"/>
</dbReference>
<evidence type="ECO:0000313" key="3">
    <source>
        <dbReference type="Proteomes" id="UP000199322"/>
    </source>
</evidence>
<sequence>MKNTGNVSDLFNLVEEYWSPKIIAEVNNEYIKIAKFKGEMVWHEHKNSDEMFYVIKGSFDIHLKNVIITLNQGDFYVVKKGIKHKPESKDESWVMMIEKKETKHTGDIVSDITKSLDEQLK</sequence>
<dbReference type="InterPro" id="IPR013096">
    <property type="entry name" value="Cupin_2"/>
</dbReference>
<dbReference type="PANTHER" id="PTHR36114">
    <property type="entry name" value="16.7 KDA PROTEIN IN WHIE LOCUS"/>
    <property type="match status" value="1"/>
</dbReference>
<dbReference type="PANTHER" id="PTHR36114:SF1">
    <property type="entry name" value="16.7 KDA PROTEIN IN WHIE LOCUS"/>
    <property type="match status" value="1"/>
</dbReference>
<dbReference type="SUPFAM" id="SSF51182">
    <property type="entry name" value="RmlC-like cupins"/>
    <property type="match status" value="1"/>
</dbReference>
<dbReference type="Gene3D" id="2.60.120.10">
    <property type="entry name" value="Jelly Rolls"/>
    <property type="match status" value="1"/>
</dbReference>
<gene>
    <name evidence="2" type="ORF">SAMN04488588_1232</name>
</gene>
<dbReference type="InterPro" id="IPR052044">
    <property type="entry name" value="PKS_Associated_Protein"/>
</dbReference>
<dbReference type="EMBL" id="FMYV01000004">
    <property type="protein sequence ID" value="SDC50321.1"/>
    <property type="molecule type" value="Genomic_DNA"/>
</dbReference>
<name>A0A1G6M4F9_9BACT</name>
<dbReference type="AlphaFoldDB" id="A0A1G6M4F9"/>
<feature type="domain" description="Cyclic nucleotide-binding" evidence="1">
    <location>
        <begin position="10"/>
        <end position="76"/>
    </location>
</feature>
<protein>
    <submittedName>
        <fullName evidence="2">Cupin domain-containing protein</fullName>
    </submittedName>
</protein>
<dbReference type="Proteomes" id="UP000199322">
    <property type="component" value="Unassembled WGS sequence"/>
</dbReference>
<keyword evidence="3" id="KW-1185">Reference proteome</keyword>
<accession>A0A1G6M4F9</accession>
<dbReference type="CDD" id="cd02226">
    <property type="entry name" value="cupin_YdbB-like"/>
    <property type="match status" value="1"/>
</dbReference>
<dbReference type="RefSeq" id="WP_091403667.1">
    <property type="nucleotide sequence ID" value="NZ_FMYV01000004.1"/>
</dbReference>
<evidence type="ECO:0000313" key="2">
    <source>
        <dbReference type="EMBL" id="SDC50321.1"/>
    </source>
</evidence>
<dbReference type="InterPro" id="IPR014710">
    <property type="entry name" value="RmlC-like_jellyroll"/>
</dbReference>
<dbReference type="InterPro" id="IPR011051">
    <property type="entry name" value="RmlC_Cupin_sf"/>
</dbReference>
<dbReference type="InterPro" id="IPR000595">
    <property type="entry name" value="cNMP-bd_dom"/>
</dbReference>
<dbReference type="STRING" id="28234.SAMN04488588_1232"/>
<dbReference type="PROSITE" id="PS50042">
    <property type="entry name" value="CNMP_BINDING_3"/>
    <property type="match status" value="1"/>
</dbReference>